<name>A0A0B8P182_9VIBR</name>
<reference evidence="2 3" key="1">
    <citation type="submission" date="2015-01" db="EMBL/GenBank/DDBJ databases">
        <title>Vibrio sp. C5 JCM 19232 whole genome shotgun sequence.</title>
        <authorList>
            <person name="Sawabe T."/>
            <person name="Meirelles P."/>
            <person name="Feng G."/>
            <person name="Sayaka M."/>
            <person name="Hattori M."/>
            <person name="Ohkuma M."/>
        </authorList>
    </citation>
    <scope>NUCLEOTIDE SEQUENCE [LARGE SCALE GENOMIC DNA]</scope>
    <source>
        <strain evidence="2 3">JCM19232</strain>
    </source>
</reference>
<dbReference type="AlphaFoldDB" id="A0A0B8P182"/>
<reference evidence="2 3" key="2">
    <citation type="submission" date="2015-01" db="EMBL/GenBank/DDBJ databases">
        <authorList>
            <consortium name="NBRP consortium"/>
            <person name="Sawabe T."/>
            <person name="Meirelles P."/>
            <person name="Feng G."/>
            <person name="Sayaka M."/>
            <person name="Hattori M."/>
            <person name="Ohkuma M."/>
        </authorList>
    </citation>
    <scope>NUCLEOTIDE SEQUENCE [LARGE SCALE GENOMIC DNA]</scope>
    <source>
        <strain evidence="2 3">JCM19232</strain>
    </source>
</reference>
<comment type="caution">
    <text evidence="2">The sequence shown here is derived from an EMBL/GenBank/DDBJ whole genome shotgun (WGS) entry which is preliminary data.</text>
</comment>
<evidence type="ECO:0000256" key="1">
    <source>
        <dbReference type="SAM" id="Phobius"/>
    </source>
</evidence>
<keyword evidence="1" id="KW-0472">Membrane</keyword>
<keyword evidence="1" id="KW-0812">Transmembrane</keyword>
<feature type="transmembrane region" description="Helical" evidence="1">
    <location>
        <begin position="17"/>
        <end position="36"/>
    </location>
</feature>
<proteinExistence type="predicted"/>
<evidence type="ECO:0000313" key="3">
    <source>
        <dbReference type="Proteomes" id="UP000031670"/>
    </source>
</evidence>
<dbReference type="EMBL" id="BBSA01000001">
    <property type="protein sequence ID" value="GAM60540.1"/>
    <property type="molecule type" value="Genomic_DNA"/>
</dbReference>
<protein>
    <submittedName>
        <fullName evidence="2">Uncharacterized protein</fullName>
    </submittedName>
</protein>
<keyword evidence="1" id="KW-1133">Transmembrane helix</keyword>
<dbReference type="Proteomes" id="UP000031670">
    <property type="component" value="Unassembled WGS sequence"/>
</dbReference>
<accession>A0A0B8P182</accession>
<sequence length="37" mass="4062">MSCCNKPPNGETENPKLLLQVTLGIFAAIFLIAYFFG</sequence>
<evidence type="ECO:0000313" key="2">
    <source>
        <dbReference type="EMBL" id="GAM60540.1"/>
    </source>
</evidence>
<gene>
    <name evidence="2" type="ORF">JCM19232_873</name>
</gene>
<organism evidence="2 3">
    <name type="scientific">Vibrio ishigakensis</name>
    <dbReference type="NCBI Taxonomy" id="1481914"/>
    <lineage>
        <taxon>Bacteria</taxon>
        <taxon>Pseudomonadati</taxon>
        <taxon>Pseudomonadota</taxon>
        <taxon>Gammaproteobacteria</taxon>
        <taxon>Vibrionales</taxon>
        <taxon>Vibrionaceae</taxon>
        <taxon>Vibrio</taxon>
    </lineage>
</organism>